<keyword evidence="3" id="KW-0378">Hydrolase</keyword>
<dbReference type="InterPro" id="IPR038765">
    <property type="entry name" value="Papain-like_cys_pep_sf"/>
</dbReference>
<evidence type="ECO:0000313" key="6">
    <source>
        <dbReference type="EMBL" id="MFC7386230.1"/>
    </source>
</evidence>
<keyword evidence="4" id="KW-0788">Thiol protease</keyword>
<evidence type="ECO:0000256" key="1">
    <source>
        <dbReference type="ARBA" id="ARBA00007074"/>
    </source>
</evidence>
<dbReference type="InterPro" id="IPR000064">
    <property type="entry name" value="NLP_P60_dom"/>
</dbReference>
<comment type="caution">
    <text evidence="6">The sequence shown here is derived from an EMBL/GenBank/DDBJ whole genome shotgun (WGS) entry which is preliminary data.</text>
</comment>
<dbReference type="InterPro" id="IPR051794">
    <property type="entry name" value="PG_Endopeptidase_C40"/>
</dbReference>
<comment type="similarity">
    <text evidence="1">Belongs to the peptidase C40 family.</text>
</comment>
<reference evidence="7" key="1">
    <citation type="journal article" date="2019" name="Int. J. Syst. Evol. Microbiol.">
        <title>The Global Catalogue of Microorganisms (GCM) 10K type strain sequencing project: providing services to taxonomists for standard genome sequencing and annotation.</title>
        <authorList>
            <consortium name="The Broad Institute Genomics Platform"/>
            <consortium name="The Broad Institute Genome Sequencing Center for Infectious Disease"/>
            <person name="Wu L."/>
            <person name="Ma J."/>
        </authorList>
    </citation>
    <scope>NUCLEOTIDE SEQUENCE [LARGE SCALE GENOMIC DNA]</scope>
    <source>
        <strain evidence="7">CECT 7649</strain>
    </source>
</reference>
<dbReference type="EMBL" id="JBHTCG010000025">
    <property type="protein sequence ID" value="MFC7386230.1"/>
    <property type="molecule type" value="Genomic_DNA"/>
</dbReference>
<evidence type="ECO:0000256" key="2">
    <source>
        <dbReference type="ARBA" id="ARBA00022670"/>
    </source>
</evidence>
<evidence type="ECO:0000256" key="3">
    <source>
        <dbReference type="ARBA" id="ARBA00022801"/>
    </source>
</evidence>
<sequence>MVPTSRRPAGDRSASRSRQVTAGAIAARAAVKKIGTPYVWGGGSRNGATKGGFDCSGLALYAWSRAGVSLPHYTGSQFTRGSKIPFSRLKEGDLVFFGGGAGDPTHVGIYLKKGVMVHAPKSGDVVRTVDFAHSAYYRARYRGAIRPGK</sequence>
<evidence type="ECO:0000256" key="4">
    <source>
        <dbReference type="ARBA" id="ARBA00022807"/>
    </source>
</evidence>
<proteinExistence type="inferred from homology"/>
<dbReference type="PANTHER" id="PTHR47359:SF3">
    <property type="entry name" value="NLP_P60 DOMAIN-CONTAINING PROTEIN-RELATED"/>
    <property type="match status" value="1"/>
</dbReference>
<dbReference type="SUPFAM" id="SSF54001">
    <property type="entry name" value="Cysteine proteinases"/>
    <property type="match status" value="1"/>
</dbReference>
<name>A0ABW2PD50_9ACTN</name>
<accession>A0ABW2PD50</accession>
<keyword evidence="2" id="KW-0645">Protease</keyword>
<evidence type="ECO:0000313" key="7">
    <source>
        <dbReference type="Proteomes" id="UP001596496"/>
    </source>
</evidence>
<dbReference type="RefSeq" id="WP_380830013.1">
    <property type="nucleotide sequence ID" value="NZ_JBHTCG010000025.1"/>
</dbReference>
<dbReference type="Pfam" id="PF00877">
    <property type="entry name" value="NLPC_P60"/>
    <property type="match status" value="1"/>
</dbReference>
<dbReference type="Proteomes" id="UP001596496">
    <property type="component" value="Unassembled WGS sequence"/>
</dbReference>
<evidence type="ECO:0000259" key="5">
    <source>
        <dbReference type="PROSITE" id="PS51935"/>
    </source>
</evidence>
<keyword evidence="7" id="KW-1185">Reference proteome</keyword>
<organism evidence="6 7">
    <name type="scientific">Sphaerisporangium rhizosphaerae</name>
    <dbReference type="NCBI Taxonomy" id="2269375"/>
    <lineage>
        <taxon>Bacteria</taxon>
        <taxon>Bacillati</taxon>
        <taxon>Actinomycetota</taxon>
        <taxon>Actinomycetes</taxon>
        <taxon>Streptosporangiales</taxon>
        <taxon>Streptosporangiaceae</taxon>
        <taxon>Sphaerisporangium</taxon>
    </lineage>
</organism>
<protein>
    <submittedName>
        <fullName evidence="6">C40 family peptidase</fullName>
    </submittedName>
</protein>
<dbReference type="PROSITE" id="PS51935">
    <property type="entry name" value="NLPC_P60"/>
    <property type="match status" value="1"/>
</dbReference>
<dbReference type="Gene3D" id="3.90.1720.10">
    <property type="entry name" value="endopeptidase domain like (from Nostoc punctiforme)"/>
    <property type="match status" value="1"/>
</dbReference>
<feature type="domain" description="NlpC/P60" evidence="5">
    <location>
        <begin position="20"/>
        <end position="148"/>
    </location>
</feature>
<gene>
    <name evidence="6" type="ORF">ACFQSB_28755</name>
</gene>
<dbReference type="PANTHER" id="PTHR47359">
    <property type="entry name" value="PEPTIDOGLYCAN DL-ENDOPEPTIDASE CWLO"/>
    <property type="match status" value="1"/>
</dbReference>